<accession>A0ABS9VNS8</accession>
<dbReference type="InterPro" id="IPR041657">
    <property type="entry name" value="HTH_17"/>
</dbReference>
<organism evidence="2 3">
    <name type="scientific">Sphingomonas telluris</name>
    <dbReference type="NCBI Taxonomy" id="2907998"/>
    <lineage>
        <taxon>Bacteria</taxon>
        <taxon>Pseudomonadati</taxon>
        <taxon>Pseudomonadota</taxon>
        <taxon>Alphaproteobacteria</taxon>
        <taxon>Sphingomonadales</taxon>
        <taxon>Sphingomonadaceae</taxon>
        <taxon>Sphingomonas</taxon>
    </lineage>
</organism>
<dbReference type="NCBIfam" id="TIGR01764">
    <property type="entry name" value="excise"/>
    <property type="match status" value="1"/>
</dbReference>
<comment type="caution">
    <text evidence="2">The sequence shown here is derived from an EMBL/GenBank/DDBJ whole genome shotgun (WGS) entry which is preliminary data.</text>
</comment>
<dbReference type="Proteomes" id="UP001203058">
    <property type="component" value="Unassembled WGS sequence"/>
</dbReference>
<evidence type="ECO:0000313" key="3">
    <source>
        <dbReference type="Proteomes" id="UP001203058"/>
    </source>
</evidence>
<protein>
    <submittedName>
        <fullName evidence="2">Helix-turn-helix domain-containing protein</fullName>
    </submittedName>
</protein>
<evidence type="ECO:0000313" key="2">
    <source>
        <dbReference type="EMBL" id="MCH8616353.1"/>
    </source>
</evidence>
<sequence length="57" mass="6148">MDVIATSVHEAAHALGVGRTTIYALIQNGRLATFKIGRRTLIPVESLKAFVGRQTPT</sequence>
<dbReference type="InterPro" id="IPR010093">
    <property type="entry name" value="SinI_DNA-bd"/>
</dbReference>
<proteinExistence type="predicted"/>
<dbReference type="Pfam" id="PF12728">
    <property type="entry name" value="HTH_17"/>
    <property type="match status" value="1"/>
</dbReference>
<dbReference type="EMBL" id="JAKZHW010000001">
    <property type="protein sequence ID" value="MCH8616353.1"/>
    <property type="molecule type" value="Genomic_DNA"/>
</dbReference>
<feature type="domain" description="Helix-turn-helix" evidence="1">
    <location>
        <begin position="8"/>
        <end position="54"/>
    </location>
</feature>
<dbReference type="RefSeq" id="WP_241447155.1">
    <property type="nucleotide sequence ID" value="NZ_JAKZHW010000001.1"/>
</dbReference>
<reference evidence="2 3" key="1">
    <citation type="submission" date="2022-03" db="EMBL/GenBank/DDBJ databases">
        <authorList>
            <person name="Jo J.-H."/>
            <person name="Im W.-T."/>
        </authorList>
    </citation>
    <scope>NUCLEOTIDE SEQUENCE [LARGE SCALE GENOMIC DNA]</scope>
    <source>
        <strain evidence="2 3">SM33</strain>
    </source>
</reference>
<gene>
    <name evidence="2" type="ORF">LZ016_09605</name>
</gene>
<name>A0ABS9VNS8_9SPHN</name>
<keyword evidence="3" id="KW-1185">Reference proteome</keyword>
<evidence type="ECO:0000259" key="1">
    <source>
        <dbReference type="Pfam" id="PF12728"/>
    </source>
</evidence>